<dbReference type="EMBL" id="JALPRX010000026">
    <property type="protein sequence ID" value="MCK8784163.1"/>
    <property type="molecule type" value="Genomic_DNA"/>
</dbReference>
<evidence type="ECO:0000259" key="3">
    <source>
        <dbReference type="Pfam" id="PF08028"/>
    </source>
</evidence>
<dbReference type="Gene3D" id="2.40.110.10">
    <property type="entry name" value="Butyryl-CoA Dehydrogenase, subunit A, domain 2"/>
    <property type="match status" value="1"/>
</dbReference>
<dbReference type="GO" id="GO:0050660">
    <property type="term" value="F:flavin adenine dinucleotide binding"/>
    <property type="evidence" value="ECO:0007669"/>
    <property type="project" value="InterPro"/>
</dbReference>
<dbReference type="InterPro" id="IPR037069">
    <property type="entry name" value="AcylCoA_DH/ox_N_sf"/>
</dbReference>
<feature type="domain" description="Acyl-CoA dehydrogenase C-terminal" evidence="3">
    <location>
        <begin position="266"/>
        <end position="392"/>
    </location>
</feature>
<dbReference type="InterPro" id="IPR036250">
    <property type="entry name" value="AcylCo_DH-like_C"/>
</dbReference>
<evidence type="ECO:0000256" key="1">
    <source>
        <dbReference type="ARBA" id="ARBA00023002"/>
    </source>
</evidence>
<accession>A0A9X1Y6T4</accession>
<keyword evidence="1" id="KW-0560">Oxidoreductase</keyword>
<dbReference type="Gene3D" id="1.10.540.10">
    <property type="entry name" value="Acyl-CoA dehydrogenase/oxidase, N-terminal domain"/>
    <property type="match status" value="1"/>
</dbReference>
<dbReference type="Pfam" id="PF02771">
    <property type="entry name" value="Acyl-CoA_dh_N"/>
    <property type="match status" value="1"/>
</dbReference>
<evidence type="ECO:0000259" key="2">
    <source>
        <dbReference type="Pfam" id="PF02771"/>
    </source>
</evidence>
<dbReference type="InterPro" id="IPR009100">
    <property type="entry name" value="AcylCoA_DH/oxidase_NM_dom_sf"/>
</dbReference>
<name>A0A9X1Y6T4_9PROT</name>
<sequence length="418" mass="44550">MNAPLDLKRRAEVVELPFASPGTPLAAASAAPAPRDPVALARALVPLIEAHAPRIEQERAITPEVLDALHAAGLFRCLIPRDQGGDELDPATHVRMIEQLARGDGSVAWCVNQASGCSMSAASVSPEVARAVWGDPRAALAWGFGPAGRVRPVEGGWLVSGTWQFASGSRHANFLGGHCQLLDADGTPRRGPDGAPLERTALFPRAAAEIRDVWQVMGLRGTGSDTYAVTDLFVPEGYVYDREAVRTELAPGPLYRFTSTHLYAAGFAGVALGLARASLDALVALARKKTPSQAARSLRDSPVLQGTLAQAEARLRGARAGLLEALREAWEATLDADAVPMDHRAAIRMATTWAIHEAAAVVSVCWREAGATAIFESNPFERRFRDVNAVTQQLQGRLAHFESVGQHMLGLAVPARAL</sequence>
<dbReference type="InterPro" id="IPR046373">
    <property type="entry name" value="Acyl-CoA_Oxase/DH_mid-dom_sf"/>
</dbReference>
<proteinExistence type="predicted"/>
<protein>
    <submittedName>
        <fullName evidence="4">Acyl-CoA dehydrogenase family protein</fullName>
    </submittedName>
</protein>
<dbReference type="InterPro" id="IPR013107">
    <property type="entry name" value="Acyl-CoA_DH_C"/>
</dbReference>
<dbReference type="RefSeq" id="WP_248666288.1">
    <property type="nucleotide sequence ID" value="NZ_JALPRX010000026.1"/>
</dbReference>
<evidence type="ECO:0000313" key="4">
    <source>
        <dbReference type="EMBL" id="MCK8784163.1"/>
    </source>
</evidence>
<comment type="caution">
    <text evidence="4">The sequence shown here is derived from an EMBL/GenBank/DDBJ whole genome shotgun (WGS) entry which is preliminary data.</text>
</comment>
<feature type="domain" description="Acyl-CoA dehydrogenase/oxidase N-terminal" evidence="2">
    <location>
        <begin position="48"/>
        <end position="118"/>
    </location>
</feature>
<dbReference type="InterPro" id="IPR013786">
    <property type="entry name" value="AcylCoA_DH/ox_N"/>
</dbReference>
<reference evidence="4" key="1">
    <citation type="submission" date="2022-04" db="EMBL/GenBank/DDBJ databases">
        <title>Roseomonas acroporae sp. nov., isolated from coral Acropora digitifera.</title>
        <authorList>
            <person name="Sun H."/>
        </authorList>
    </citation>
    <scope>NUCLEOTIDE SEQUENCE</scope>
    <source>
        <strain evidence="4">NAR14</strain>
    </source>
</reference>
<dbReference type="Gene3D" id="1.20.140.10">
    <property type="entry name" value="Butyryl-CoA Dehydrogenase, subunit A, domain 3"/>
    <property type="match status" value="1"/>
</dbReference>
<dbReference type="PANTHER" id="PTHR43884">
    <property type="entry name" value="ACYL-COA DEHYDROGENASE"/>
    <property type="match status" value="1"/>
</dbReference>
<gene>
    <name evidence="4" type="ORF">M0638_07210</name>
</gene>
<organism evidence="4 5">
    <name type="scientific">Roseomonas acroporae</name>
    <dbReference type="NCBI Taxonomy" id="2937791"/>
    <lineage>
        <taxon>Bacteria</taxon>
        <taxon>Pseudomonadati</taxon>
        <taxon>Pseudomonadota</taxon>
        <taxon>Alphaproteobacteria</taxon>
        <taxon>Acetobacterales</taxon>
        <taxon>Roseomonadaceae</taxon>
        <taxon>Roseomonas</taxon>
    </lineage>
</organism>
<evidence type="ECO:0000313" key="5">
    <source>
        <dbReference type="Proteomes" id="UP001139516"/>
    </source>
</evidence>
<dbReference type="Pfam" id="PF08028">
    <property type="entry name" value="Acyl-CoA_dh_2"/>
    <property type="match status" value="1"/>
</dbReference>
<dbReference type="PIRSF" id="PIRSF016578">
    <property type="entry name" value="HsaA"/>
    <property type="match status" value="1"/>
</dbReference>
<dbReference type="PANTHER" id="PTHR43884:SF25">
    <property type="entry name" value="ACYL-COA DEHYDROGENASE YDBM-RELATED"/>
    <property type="match status" value="1"/>
</dbReference>
<dbReference type="SUPFAM" id="SSF47203">
    <property type="entry name" value="Acyl-CoA dehydrogenase C-terminal domain-like"/>
    <property type="match status" value="1"/>
</dbReference>
<dbReference type="Proteomes" id="UP001139516">
    <property type="component" value="Unassembled WGS sequence"/>
</dbReference>
<keyword evidence="5" id="KW-1185">Reference proteome</keyword>
<dbReference type="GO" id="GO:0003995">
    <property type="term" value="F:acyl-CoA dehydrogenase activity"/>
    <property type="evidence" value="ECO:0007669"/>
    <property type="project" value="TreeGrafter"/>
</dbReference>
<dbReference type="AlphaFoldDB" id="A0A9X1Y6T4"/>
<dbReference type="SUPFAM" id="SSF56645">
    <property type="entry name" value="Acyl-CoA dehydrogenase NM domain-like"/>
    <property type="match status" value="1"/>
</dbReference>